<dbReference type="InterPro" id="IPR037225">
    <property type="entry name" value="Nuo51_FMN-bd_sf"/>
</dbReference>
<evidence type="ECO:0000313" key="2">
    <source>
        <dbReference type="Proteomes" id="UP000265040"/>
    </source>
</evidence>
<dbReference type="Proteomes" id="UP000265040">
    <property type="component" value="Chromosome 16"/>
</dbReference>
<proteinExistence type="predicted"/>
<organism evidence="1 2">
    <name type="scientific">Anabas testudineus</name>
    <name type="common">Climbing perch</name>
    <name type="synonym">Anthias testudineus</name>
    <dbReference type="NCBI Taxonomy" id="64144"/>
    <lineage>
        <taxon>Eukaryota</taxon>
        <taxon>Metazoa</taxon>
        <taxon>Chordata</taxon>
        <taxon>Craniata</taxon>
        <taxon>Vertebrata</taxon>
        <taxon>Euteleostomi</taxon>
        <taxon>Actinopterygii</taxon>
        <taxon>Neopterygii</taxon>
        <taxon>Teleostei</taxon>
        <taxon>Neoteleostei</taxon>
        <taxon>Acanthomorphata</taxon>
        <taxon>Anabantaria</taxon>
        <taxon>Anabantiformes</taxon>
        <taxon>Anabantoidei</taxon>
        <taxon>Anabantidae</taxon>
        <taxon>Anabas</taxon>
    </lineage>
</organism>
<dbReference type="InterPro" id="IPR050837">
    <property type="entry name" value="ComplexI_51kDa_subunit"/>
</dbReference>
<dbReference type="Ensembl" id="ENSATET00000077195.1">
    <property type="protein sequence ID" value="ENSATEP00000077481.1"/>
    <property type="gene ID" value="ENSATEG00000033710.1"/>
</dbReference>
<accession>A0AAQ6IRE9</accession>
<name>A0AAQ6IRE9_ANATE</name>
<evidence type="ECO:0008006" key="3">
    <source>
        <dbReference type="Google" id="ProtNLM"/>
    </source>
</evidence>
<dbReference type="AlphaFoldDB" id="A0AAQ6IRE9"/>
<keyword evidence="2" id="KW-1185">Reference proteome</keyword>
<reference evidence="1 2" key="1">
    <citation type="submission" date="2021-04" db="EMBL/GenBank/DDBJ databases">
        <authorList>
            <consortium name="Wellcome Sanger Institute Data Sharing"/>
        </authorList>
    </citation>
    <scope>NUCLEOTIDE SEQUENCE [LARGE SCALE GENOMIC DNA]</scope>
</reference>
<protein>
    <recommendedName>
        <fullName evidence="3">NADH-ubiquinone oxidoreductase 51kDa subunit FMN-binding domain-containing protein</fullName>
    </recommendedName>
</protein>
<dbReference type="GeneTree" id="ENSGT00390000010641"/>
<dbReference type="GO" id="GO:0006120">
    <property type="term" value="P:mitochondrial electron transport, NADH to ubiquinone"/>
    <property type="evidence" value="ECO:0007669"/>
    <property type="project" value="TreeGrafter"/>
</dbReference>
<dbReference type="Gene3D" id="3.40.50.11540">
    <property type="entry name" value="NADH-ubiquinone oxidoreductase 51kDa subunit"/>
    <property type="match status" value="1"/>
</dbReference>
<reference evidence="1" key="3">
    <citation type="submission" date="2025-09" db="UniProtKB">
        <authorList>
            <consortium name="Ensembl"/>
        </authorList>
    </citation>
    <scope>IDENTIFICATION</scope>
</reference>
<dbReference type="PANTHER" id="PTHR11780:SF10">
    <property type="entry name" value="NADH DEHYDROGENASE [UBIQUINONE] FLAVOPROTEIN 1, MITOCHONDRIAL"/>
    <property type="match status" value="1"/>
</dbReference>
<reference evidence="1" key="2">
    <citation type="submission" date="2025-08" db="UniProtKB">
        <authorList>
            <consortium name="Ensembl"/>
        </authorList>
    </citation>
    <scope>IDENTIFICATION</scope>
</reference>
<dbReference type="PANTHER" id="PTHR11780">
    <property type="entry name" value="NADH-UBIQUINONE OXIDOREDUCTASE FLAVOPROTEIN 1 NDUFV1"/>
    <property type="match status" value="1"/>
</dbReference>
<sequence>MDQNLVKPKRTKYGPLGDKDRIFTNLYSRHKWRLKGALKTGDWYKTKESLLKGPDWILNEVRISGLRGRGGAGFPTGMKWSFNDKPSDGRLGQEPKEAINNLFVRDI</sequence>
<dbReference type="GO" id="GO:0005739">
    <property type="term" value="C:mitochondrion"/>
    <property type="evidence" value="ECO:0007669"/>
    <property type="project" value="GOC"/>
</dbReference>
<dbReference type="SUPFAM" id="SSF142019">
    <property type="entry name" value="Nqo1 FMN-binding domain-like"/>
    <property type="match status" value="1"/>
</dbReference>
<evidence type="ECO:0000313" key="1">
    <source>
        <dbReference type="Ensembl" id="ENSATEP00000077481.1"/>
    </source>
</evidence>